<dbReference type="SUPFAM" id="SSF56935">
    <property type="entry name" value="Porins"/>
    <property type="match status" value="1"/>
</dbReference>
<protein>
    <recommendedName>
        <fullName evidence="6">TonB dependent receptor</fullName>
    </recommendedName>
</protein>
<dbReference type="Proteomes" id="UP000236724">
    <property type="component" value="Unassembled WGS sequence"/>
</dbReference>
<keyword evidence="3" id="KW-0998">Cell outer membrane</keyword>
<dbReference type="EMBL" id="FMSV02000174">
    <property type="protein sequence ID" value="SEH05215.1"/>
    <property type="molecule type" value="Genomic_DNA"/>
</dbReference>
<dbReference type="InterPro" id="IPR036942">
    <property type="entry name" value="Beta-barrel_TonB_sf"/>
</dbReference>
<comment type="subcellular location">
    <subcellularLocation>
        <location evidence="1">Cell outer membrane</location>
    </subcellularLocation>
</comment>
<evidence type="ECO:0000256" key="2">
    <source>
        <dbReference type="ARBA" id="ARBA00023136"/>
    </source>
</evidence>
<evidence type="ECO:0000313" key="5">
    <source>
        <dbReference type="Proteomes" id="UP000236724"/>
    </source>
</evidence>
<proteinExistence type="predicted"/>
<dbReference type="OrthoDB" id="9145970at2"/>
<sequence length="174" mass="20541">MLEKKSGKFTGWIGYTLSWTNRQFKDSEINQGEVFPYKYDRRHDIGLAGVYQFNKNFDAGVVWVYGTGNAFTLGLDQAQNINPLYPDGGWVNIVEHIESRNNVRMPPYHRLDISLNFTRQKRWGESKWSLSVYNMYNRKNPFFLEIDYRDDNTKGLRQISLFPIIPTLTYSFKF</sequence>
<keyword evidence="5" id="KW-1185">Reference proteome</keyword>
<reference evidence="4 5" key="1">
    <citation type="submission" date="2016-10" db="EMBL/GenBank/DDBJ databases">
        <authorList>
            <person name="de Groot N.N."/>
        </authorList>
    </citation>
    <scope>NUCLEOTIDE SEQUENCE [LARGE SCALE GENOMIC DNA]</scope>
    <source>
        <strain evidence="4">MBHS1</strain>
    </source>
</reference>
<evidence type="ECO:0000256" key="1">
    <source>
        <dbReference type="ARBA" id="ARBA00004442"/>
    </source>
</evidence>
<organism evidence="4 5">
    <name type="scientific">Candidatus Venteria ishoeyi</name>
    <dbReference type="NCBI Taxonomy" id="1899563"/>
    <lineage>
        <taxon>Bacteria</taxon>
        <taxon>Pseudomonadati</taxon>
        <taxon>Pseudomonadota</taxon>
        <taxon>Gammaproteobacteria</taxon>
        <taxon>Thiotrichales</taxon>
        <taxon>Thiotrichaceae</taxon>
        <taxon>Venteria</taxon>
    </lineage>
</organism>
<gene>
    <name evidence="4" type="ORF">MBHS_01068</name>
</gene>
<dbReference type="AlphaFoldDB" id="A0A1H6F8B6"/>
<dbReference type="Gene3D" id="2.40.170.20">
    <property type="entry name" value="TonB-dependent receptor, beta-barrel domain"/>
    <property type="match status" value="1"/>
</dbReference>
<dbReference type="GO" id="GO:0009279">
    <property type="term" value="C:cell outer membrane"/>
    <property type="evidence" value="ECO:0007669"/>
    <property type="project" value="UniProtKB-SubCell"/>
</dbReference>
<evidence type="ECO:0000256" key="3">
    <source>
        <dbReference type="ARBA" id="ARBA00023237"/>
    </source>
</evidence>
<evidence type="ECO:0008006" key="6">
    <source>
        <dbReference type="Google" id="ProtNLM"/>
    </source>
</evidence>
<name>A0A1H6F8B6_9GAMM</name>
<evidence type="ECO:0000313" key="4">
    <source>
        <dbReference type="EMBL" id="SEH05215.1"/>
    </source>
</evidence>
<accession>A0A1H6F8B6</accession>
<keyword evidence="2" id="KW-0472">Membrane</keyword>